<evidence type="ECO:0000313" key="2">
    <source>
        <dbReference type="Proteomes" id="UP001060085"/>
    </source>
</evidence>
<comment type="caution">
    <text evidence="1">The sequence shown here is derived from an EMBL/GenBank/DDBJ whole genome shotgun (WGS) entry which is preliminary data.</text>
</comment>
<protein>
    <submittedName>
        <fullName evidence="1">Uncharacterized protein</fullName>
    </submittedName>
</protein>
<organism evidence="1 2">
    <name type="scientific">Catharanthus roseus</name>
    <name type="common">Madagascar periwinkle</name>
    <name type="synonym">Vinca rosea</name>
    <dbReference type="NCBI Taxonomy" id="4058"/>
    <lineage>
        <taxon>Eukaryota</taxon>
        <taxon>Viridiplantae</taxon>
        <taxon>Streptophyta</taxon>
        <taxon>Embryophyta</taxon>
        <taxon>Tracheophyta</taxon>
        <taxon>Spermatophyta</taxon>
        <taxon>Magnoliopsida</taxon>
        <taxon>eudicotyledons</taxon>
        <taxon>Gunneridae</taxon>
        <taxon>Pentapetalae</taxon>
        <taxon>asterids</taxon>
        <taxon>lamiids</taxon>
        <taxon>Gentianales</taxon>
        <taxon>Apocynaceae</taxon>
        <taxon>Rauvolfioideae</taxon>
        <taxon>Vinceae</taxon>
        <taxon>Catharanthinae</taxon>
        <taxon>Catharanthus</taxon>
    </lineage>
</organism>
<name>A0ACC0A9D1_CATRO</name>
<dbReference type="EMBL" id="CM044706">
    <property type="protein sequence ID" value="KAI5656789.1"/>
    <property type="molecule type" value="Genomic_DNA"/>
</dbReference>
<sequence length="214" mass="23690">MAKGRKLTTSRSERLLGSYSYNNGHDLVNEQSELGEDDVWSTVDGLANGDEQSVEDSRGEWSPRATSDRNGSFNGYRSRRQQPPRPDGHHRQVGGLSLAFDDSSKTASSRIVHQFRGQEGGGMASPRGRHVATSAPVNVPDWSKIYRVDSVESLHDSDDGMDDHESDWVPPHEYLARSRKSAANSVFEGVGRTLKGRDMSRVRDAVWNQTGFDG</sequence>
<evidence type="ECO:0000313" key="1">
    <source>
        <dbReference type="EMBL" id="KAI5656789.1"/>
    </source>
</evidence>
<keyword evidence="2" id="KW-1185">Reference proteome</keyword>
<dbReference type="Proteomes" id="UP001060085">
    <property type="component" value="Linkage Group LG06"/>
</dbReference>
<accession>A0ACC0A9D1</accession>
<reference evidence="2" key="1">
    <citation type="journal article" date="2023" name="Nat. Plants">
        <title>Single-cell RNA sequencing provides a high-resolution roadmap for understanding the multicellular compartmentation of specialized metabolism.</title>
        <authorList>
            <person name="Sun S."/>
            <person name="Shen X."/>
            <person name="Li Y."/>
            <person name="Li Y."/>
            <person name="Wang S."/>
            <person name="Li R."/>
            <person name="Zhang H."/>
            <person name="Shen G."/>
            <person name="Guo B."/>
            <person name="Wei J."/>
            <person name="Xu J."/>
            <person name="St-Pierre B."/>
            <person name="Chen S."/>
            <person name="Sun C."/>
        </authorList>
    </citation>
    <scope>NUCLEOTIDE SEQUENCE [LARGE SCALE GENOMIC DNA]</scope>
</reference>
<gene>
    <name evidence="1" type="ORF">M9H77_25582</name>
</gene>
<proteinExistence type="predicted"/>